<proteinExistence type="predicted"/>
<reference evidence="2" key="1">
    <citation type="journal article" date="2020" name="Nat. Commun.">
        <title>Genome sequence of the cluster root forming white lupin.</title>
        <authorList>
            <person name="Hufnagel B."/>
            <person name="Marques A."/>
            <person name="Soriano A."/>
            <person name="Marques L."/>
            <person name="Divol F."/>
            <person name="Doumas P."/>
            <person name="Sallet E."/>
            <person name="Mancinotti D."/>
            <person name="Carrere S."/>
            <person name="Marande W."/>
            <person name="Arribat S."/>
            <person name="Keller J."/>
            <person name="Huneau C."/>
            <person name="Blein T."/>
            <person name="Aime D."/>
            <person name="Laguerre M."/>
            <person name="Taylor J."/>
            <person name="Schubert V."/>
            <person name="Nelson M."/>
            <person name="Geu-Flores F."/>
            <person name="Crespi M."/>
            <person name="Gallardo-Guerrero K."/>
            <person name="Delaux P.-M."/>
            <person name="Salse J."/>
            <person name="Berges H."/>
            <person name="Guyot R."/>
            <person name="Gouzy J."/>
            <person name="Peret B."/>
        </authorList>
    </citation>
    <scope>NUCLEOTIDE SEQUENCE [LARGE SCALE GENOMIC DNA]</scope>
    <source>
        <strain evidence="2">cv. Amiga</strain>
    </source>
</reference>
<sequence length="109" mass="12599">MNQYWWPPPPIVRPRSQIHQCPYSSHHLHHQNHKLPWSPLSTVQIPHTNLLITTHAGKDLGLREDKNGQAHSVTTPNLEDKVALHGNTMYLLILHLIDLEFHEAIHCVH</sequence>
<gene>
    <name evidence="1" type="ORF">Lalb_Chr07g0190151</name>
</gene>
<dbReference type="Proteomes" id="UP000447434">
    <property type="component" value="Chromosome 7"/>
</dbReference>
<evidence type="ECO:0000313" key="1">
    <source>
        <dbReference type="EMBL" id="KAE9610771.1"/>
    </source>
</evidence>
<organism evidence="1 2">
    <name type="scientific">Lupinus albus</name>
    <name type="common">White lupine</name>
    <name type="synonym">Lupinus termis</name>
    <dbReference type="NCBI Taxonomy" id="3870"/>
    <lineage>
        <taxon>Eukaryota</taxon>
        <taxon>Viridiplantae</taxon>
        <taxon>Streptophyta</taxon>
        <taxon>Embryophyta</taxon>
        <taxon>Tracheophyta</taxon>
        <taxon>Spermatophyta</taxon>
        <taxon>Magnoliopsida</taxon>
        <taxon>eudicotyledons</taxon>
        <taxon>Gunneridae</taxon>
        <taxon>Pentapetalae</taxon>
        <taxon>rosids</taxon>
        <taxon>fabids</taxon>
        <taxon>Fabales</taxon>
        <taxon>Fabaceae</taxon>
        <taxon>Papilionoideae</taxon>
        <taxon>50 kb inversion clade</taxon>
        <taxon>genistoids sensu lato</taxon>
        <taxon>core genistoids</taxon>
        <taxon>Genisteae</taxon>
        <taxon>Lupinus</taxon>
    </lineage>
</organism>
<name>A0A6A4QAA6_LUPAL</name>
<dbReference type="EMBL" id="WOCE01000007">
    <property type="protein sequence ID" value="KAE9610771.1"/>
    <property type="molecule type" value="Genomic_DNA"/>
</dbReference>
<evidence type="ECO:0000313" key="2">
    <source>
        <dbReference type="Proteomes" id="UP000447434"/>
    </source>
</evidence>
<keyword evidence="2" id="KW-1185">Reference proteome</keyword>
<dbReference type="AlphaFoldDB" id="A0A6A4QAA6"/>
<accession>A0A6A4QAA6</accession>
<protein>
    <submittedName>
        <fullName evidence="1">Uncharacterized protein</fullName>
    </submittedName>
</protein>
<comment type="caution">
    <text evidence="1">The sequence shown here is derived from an EMBL/GenBank/DDBJ whole genome shotgun (WGS) entry which is preliminary data.</text>
</comment>